<feature type="transmembrane region" description="Helical" evidence="1">
    <location>
        <begin position="20"/>
        <end position="40"/>
    </location>
</feature>
<keyword evidence="3" id="KW-1185">Reference proteome</keyword>
<feature type="transmembrane region" description="Helical" evidence="1">
    <location>
        <begin position="393"/>
        <end position="415"/>
    </location>
</feature>
<keyword evidence="1" id="KW-1133">Transmembrane helix</keyword>
<dbReference type="RefSeq" id="WP_024495562.1">
    <property type="nucleotide sequence ID" value="NZ_AWGA01000022.1"/>
</dbReference>
<evidence type="ECO:0000313" key="2">
    <source>
        <dbReference type="EMBL" id="TEA27739.1"/>
    </source>
</evidence>
<evidence type="ECO:0008006" key="4">
    <source>
        <dbReference type="Google" id="ProtNLM"/>
    </source>
</evidence>
<name>A0AB94IE47_9GAMM</name>
<reference evidence="2 3" key="1">
    <citation type="journal article" date="2014" name="Appl. Environ. Microbiol.">
        <title>Genomic features of a bumble bee symbiont reflect its host environment.</title>
        <authorList>
            <person name="Martinson V.G."/>
            <person name="Magoc T."/>
            <person name="Koch H."/>
            <person name="Salzberg S.L."/>
            <person name="Moran N.A."/>
        </authorList>
    </citation>
    <scope>NUCLEOTIDE SEQUENCE [LARGE SCALE GENOMIC DNA]</scope>
    <source>
        <strain evidence="2 3">Bimp</strain>
    </source>
</reference>
<feature type="transmembrane region" description="Helical" evidence="1">
    <location>
        <begin position="427"/>
        <end position="450"/>
    </location>
</feature>
<dbReference type="AlphaFoldDB" id="A0AB94IE47"/>
<organism evidence="2 3">
    <name type="scientific">Candidatus Schmidhempelia bombi str. Bimp</name>
    <dbReference type="NCBI Taxonomy" id="1387197"/>
    <lineage>
        <taxon>Bacteria</taxon>
        <taxon>Pseudomonadati</taxon>
        <taxon>Pseudomonadota</taxon>
        <taxon>Gammaproteobacteria</taxon>
        <taxon>Orbales</taxon>
        <taxon>Orbaceae</taxon>
        <taxon>Candidatus Schmidhempelia</taxon>
    </lineage>
</organism>
<keyword evidence="1" id="KW-0812">Transmembrane</keyword>
<protein>
    <recommendedName>
        <fullName evidence="4">Type VI secretion protein</fullName>
    </recommendedName>
</protein>
<dbReference type="PROSITE" id="PS51257">
    <property type="entry name" value="PROKAR_LIPOPROTEIN"/>
    <property type="match status" value="1"/>
</dbReference>
<dbReference type="Proteomes" id="UP000506160">
    <property type="component" value="Unassembled WGS sequence"/>
</dbReference>
<gene>
    <name evidence="2" type="ORF">O970_02240</name>
</gene>
<proteinExistence type="predicted"/>
<sequence>MQWRLPTISAKPVPENFSIWIYLFAFVISIVFFSCAVLLINGEFALTKLKLTGLYLIIAPMLFSLSVIGFFYSFYHRQRIKVLFFNHCIKNKHDNWQDWARESIVLLGASYLTDIDNLGLKIMGLEGNAPMNPDKVLPISALQDVNSSPLFFIFDKILSPMKAKITTQPNIKVLFNTTQDNSAMVNTLVNYCHLNHYNIKPENIIFSNKIPSPDIIYQWFDTGYGETVLVINLVLTNSRPLAVTEHCCALLLSNRDTSLNYSRLRLFRPLKTQLTDLSDDLTYLLKAEQIEKSQVRQIWTTFLPNSALNILKGTFFDVESDIMIDPNKFYQLEHHIGNVDHTHVWLALVLAAEGVSQGQKGQFVAAQSGDDIHIMQLHDKSRQIIEDNEEDRVFFYPIVFLFSTLFCLVSIIALLPVSYIEYIEVPLIITLGTILCILITSITLYFKLLIYKDNFERKWSEALSKMAYKNQ</sequence>
<evidence type="ECO:0000256" key="1">
    <source>
        <dbReference type="SAM" id="Phobius"/>
    </source>
</evidence>
<accession>A0AB94IE47</accession>
<comment type="caution">
    <text evidence="2">The sequence shown here is derived from an EMBL/GenBank/DDBJ whole genome shotgun (WGS) entry which is preliminary data.</text>
</comment>
<keyword evidence="1" id="KW-0472">Membrane</keyword>
<feature type="transmembrane region" description="Helical" evidence="1">
    <location>
        <begin position="52"/>
        <end position="75"/>
    </location>
</feature>
<evidence type="ECO:0000313" key="3">
    <source>
        <dbReference type="Proteomes" id="UP000506160"/>
    </source>
</evidence>
<dbReference type="EMBL" id="AWGA01000022">
    <property type="protein sequence ID" value="TEA27739.1"/>
    <property type="molecule type" value="Genomic_DNA"/>
</dbReference>